<dbReference type="Proteomes" id="UP000037953">
    <property type="component" value="Unassembled WGS sequence"/>
</dbReference>
<evidence type="ECO:0000313" key="2">
    <source>
        <dbReference type="Proteomes" id="UP000037953"/>
    </source>
</evidence>
<dbReference type="RefSeq" id="WP_062696394.1">
    <property type="nucleotide sequence ID" value="NZ_LJOD01000001.1"/>
</dbReference>
<reference evidence="1 2" key="1">
    <citation type="journal article" date="2015" name="Genom Data">
        <title>Draft genome sequence of a multidrug-resistant Chryseobacterium indologenes isolate from Malaysia.</title>
        <authorList>
            <person name="Yu C.Y."/>
            <person name="Ang G.Y."/>
            <person name="Cheng H.J."/>
            <person name="Cheong Y.M."/>
            <person name="Yin W.F."/>
            <person name="Chan K.G."/>
        </authorList>
    </citation>
    <scope>NUCLEOTIDE SEQUENCE [LARGE SCALE GENOMIC DNA]</scope>
    <source>
        <strain evidence="1 2">CI_885</strain>
    </source>
</reference>
<dbReference type="PATRIC" id="fig|253.9.peg.461"/>
<comment type="caution">
    <text evidence="1">The sequence shown here is derived from an EMBL/GenBank/DDBJ whole genome shotgun (WGS) entry which is preliminary data.</text>
</comment>
<organism evidence="1 2">
    <name type="scientific">Chryseobacterium indologenes</name>
    <name type="common">Flavobacterium indologenes</name>
    <dbReference type="NCBI Taxonomy" id="253"/>
    <lineage>
        <taxon>Bacteria</taxon>
        <taxon>Pseudomonadati</taxon>
        <taxon>Bacteroidota</taxon>
        <taxon>Flavobacteriia</taxon>
        <taxon>Flavobacteriales</taxon>
        <taxon>Weeksellaceae</taxon>
        <taxon>Chryseobacterium group</taxon>
        <taxon>Chryseobacterium</taxon>
    </lineage>
</organism>
<protein>
    <submittedName>
        <fullName evidence="1">Uncharacterized protein</fullName>
    </submittedName>
</protein>
<accession>A0A0N0ZYP6</accession>
<evidence type="ECO:0000313" key="1">
    <source>
        <dbReference type="EMBL" id="KPE52828.1"/>
    </source>
</evidence>
<dbReference type="EMBL" id="LJOD01000001">
    <property type="protein sequence ID" value="KPE52828.1"/>
    <property type="molecule type" value="Genomic_DNA"/>
</dbReference>
<dbReference type="OrthoDB" id="1259704at2"/>
<reference evidence="2" key="2">
    <citation type="submission" date="2015-09" db="EMBL/GenBank/DDBJ databases">
        <title>Draft genome sequence of a multidrug-resistant Chryseobacterium indologenes isolate from Malaysia.</title>
        <authorList>
            <person name="Yu C.Y."/>
            <person name="Ang G.Y."/>
            <person name="Chan K.-G."/>
        </authorList>
    </citation>
    <scope>NUCLEOTIDE SEQUENCE [LARGE SCALE GENOMIC DNA]</scope>
    <source>
        <strain evidence="2">CI_885</strain>
    </source>
</reference>
<sequence>MAGGHYIFSIYKASGSTRYFVLRTERPAFNNASQSEEDESWEIESTQRSRLLKSVGDRENCTDFERIGELHGFPVGDVFYSDSGQSQIPVYYMHTDFGKPWIVFGTAGSEEEFLAELGEDDELQALNPIGKPIKIEACFVIQNDF</sequence>
<name>A0A0N0ZYP6_CHRID</name>
<dbReference type="AlphaFoldDB" id="A0A0N0ZYP6"/>
<gene>
    <name evidence="1" type="ORF">AOB46_02190</name>
</gene>
<proteinExistence type="predicted"/>